<dbReference type="InterPro" id="IPR019374">
    <property type="entry name" value="Ribosomal_mS22"/>
</dbReference>
<reference evidence="1" key="1">
    <citation type="submission" date="2022-07" db="EMBL/GenBank/DDBJ databases">
        <authorList>
            <person name="Trinca V."/>
            <person name="Uliana J.V.C."/>
            <person name="Torres T.T."/>
            <person name="Ward R.J."/>
            <person name="Monesi N."/>
        </authorList>
    </citation>
    <scope>NUCLEOTIDE SEQUENCE</scope>
    <source>
        <strain evidence="1">HSMRA1968</strain>
        <tissue evidence="1">Whole embryos</tissue>
    </source>
</reference>
<gene>
    <name evidence="1" type="primary">Mrps22</name>
    <name evidence="1" type="ORF">Bhyg_07444</name>
</gene>
<keyword evidence="1" id="KW-0689">Ribosomal protein</keyword>
<dbReference type="PANTHER" id="PTHR13071">
    <property type="entry name" value="MITOCHONDRIAL 28S RIBOSOMAL PROTEIN S22"/>
    <property type="match status" value="1"/>
</dbReference>
<dbReference type="GO" id="GO:0003735">
    <property type="term" value="F:structural constituent of ribosome"/>
    <property type="evidence" value="ECO:0007669"/>
    <property type="project" value="TreeGrafter"/>
</dbReference>
<comment type="caution">
    <text evidence="1">The sequence shown here is derived from an EMBL/GenBank/DDBJ whole genome shotgun (WGS) entry which is preliminary data.</text>
</comment>
<accession>A0A9Q0S3D4</accession>
<protein>
    <submittedName>
        <fullName evidence="1">28S ribosomal protein S22, mitochondrial</fullName>
    </submittedName>
</protein>
<dbReference type="PANTHER" id="PTHR13071:SF4">
    <property type="entry name" value="SMALL RIBOSOMAL SUBUNIT PROTEIN MS22"/>
    <property type="match status" value="1"/>
</dbReference>
<organism evidence="1 2">
    <name type="scientific">Pseudolycoriella hygida</name>
    <dbReference type="NCBI Taxonomy" id="35572"/>
    <lineage>
        <taxon>Eukaryota</taxon>
        <taxon>Metazoa</taxon>
        <taxon>Ecdysozoa</taxon>
        <taxon>Arthropoda</taxon>
        <taxon>Hexapoda</taxon>
        <taxon>Insecta</taxon>
        <taxon>Pterygota</taxon>
        <taxon>Neoptera</taxon>
        <taxon>Endopterygota</taxon>
        <taxon>Diptera</taxon>
        <taxon>Nematocera</taxon>
        <taxon>Sciaroidea</taxon>
        <taxon>Sciaridae</taxon>
        <taxon>Pseudolycoriella</taxon>
    </lineage>
</organism>
<dbReference type="Proteomes" id="UP001151699">
    <property type="component" value="Chromosome B"/>
</dbReference>
<proteinExistence type="predicted"/>
<sequence length="356" mass="41924">MVRILHIWLYKDPAPKFIDAETQKLLKSITRLQLDKIFRNRPNPINTVEYKFMTTEEIENEVKKAFTKARELLQMPPIVQVEQANCQVISKDPGLDSYSNCKYVITDITYGVNDSERTIVVRQTDGTLETADPKLRKRINQIYFPLQNRHIRDPRMFEEENLRGCLDRHEYEFVLDRMCIQFEPFEQKFHEISSKVYLHINETKEFDILRSTRHFGPMSFFLAWHKMIDDLVIDMIKRDYLTNAVEVICLMYNLNGIEYDKGILKQLEQFTSSFESREENGFAIAKKGLEKELNETVGKSIEQFKIDEASLEFIDAFCKSHAIKKIQLTLCLQMYKEGNEEKKRLLEGLRKAHGVS</sequence>
<keyword evidence="2" id="KW-1185">Reference proteome</keyword>
<evidence type="ECO:0000313" key="2">
    <source>
        <dbReference type="Proteomes" id="UP001151699"/>
    </source>
</evidence>
<dbReference type="OrthoDB" id="10052321at2759"/>
<dbReference type="Pfam" id="PF10245">
    <property type="entry name" value="MRP-S22"/>
    <property type="match status" value="1"/>
</dbReference>
<dbReference type="GO" id="GO:0005763">
    <property type="term" value="C:mitochondrial small ribosomal subunit"/>
    <property type="evidence" value="ECO:0007669"/>
    <property type="project" value="TreeGrafter"/>
</dbReference>
<evidence type="ECO:0000313" key="1">
    <source>
        <dbReference type="EMBL" id="KAJ6642493.1"/>
    </source>
</evidence>
<dbReference type="EMBL" id="WJQU01000002">
    <property type="protein sequence ID" value="KAJ6642493.1"/>
    <property type="molecule type" value="Genomic_DNA"/>
</dbReference>
<keyword evidence="1" id="KW-0687">Ribonucleoprotein</keyword>
<name>A0A9Q0S3D4_9DIPT</name>
<dbReference type="AlphaFoldDB" id="A0A9Q0S3D4"/>